<comment type="subcellular location">
    <subcellularLocation>
        <location evidence="1">Cytoplasm</location>
    </subcellularLocation>
</comment>
<evidence type="ECO:0000256" key="9">
    <source>
        <dbReference type="ARBA" id="ARBA00022842"/>
    </source>
</evidence>
<dbReference type="GO" id="GO:0046872">
    <property type="term" value="F:metal ion binding"/>
    <property type="evidence" value="ECO:0007669"/>
    <property type="project" value="UniProtKB-KW"/>
</dbReference>
<keyword evidence="9" id="KW-0460">Magnesium</keyword>
<keyword evidence="12" id="KW-1185">Reference proteome</keyword>
<evidence type="ECO:0000256" key="7">
    <source>
        <dbReference type="ARBA" id="ARBA00022741"/>
    </source>
</evidence>
<keyword evidence="4" id="KW-0963">Cytoplasm</keyword>
<dbReference type="EMBL" id="AP008971">
    <property type="protein sequence ID" value="BAG08637.1"/>
    <property type="molecule type" value="Genomic_DNA"/>
</dbReference>
<evidence type="ECO:0000256" key="4">
    <source>
        <dbReference type="ARBA" id="ARBA00022490"/>
    </source>
</evidence>
<sequence length="168" mass="19402">MLLFSCDIIYLVIFMEYILNDLKDTEKFGQIFARTLKKQDVISLIGDLGAGKTTLTKSIAKSFGIEENVTSPTFSLVNTYYGNIQLNHIDLYRLEDEMEIESLDIDELLYPEGITIIEWASQAQSYMPRNLIEIYIEKTGDVSRKIRIDGNNKREKEIIEELNENFSN</sequence>
<evidence type="ECO:0000256" key="10">
    <source>
        <dbReference type="ARBA" id="ARBA00032441"/>
    </source>
</evidence>
<evidence type="ECO:0000256" key="5">
    <source>
        <dbReference type="ARBA" id="ARBA00022694"/>
    </source>
</evidence>
<proteinExistence type="inferred from homology"/>
<dbReference type="InterPro" id="IPR027417">
    <property type="entry name" value="P-loop_NTPase"/>
</dbReference>
<reference evidence="11 12" key="1">
    <citation type="journal article" date="2008" name="DNA Res.">
        <title>Complete genome sequence of Finegoldia magna, an anaerobic opportunistic pathogen.</title>
        <authorList>
            <person name="Goto T."/>
            <person name="Yamashita A."/>
            <person name="Hirakawa H."/>
            <person name="Matsutani M."/>
            <person name="Todo K."/>
            <person name="Ohshima K."/>
            <person name="Toh H."/>
            <person name="Miyamoto K."/>
            <person name="Kuhara S."/>
            <person name="Hattori M."/>
            <person name="Shimizu T."/>
            <person name="Akimoto S."/>
        </authorList>
    </citation>
    <scope>NUCLEOTIDE SEQUENCE [LARGE SCALE GENOMIC DNA]</scope>
    <source>
        <strain evidence="12">ATCC 29328 / DSM 20472 / WAL 2508</strain>
    </source>
</reference>
<evidence type="ECO:0000256" key="1">
    <source>
        <dbReference type="ARBA" id="ARBA00004496"/>
    </source>
</evidence>
<dbReference type="eggNOG" id="COG0802">
    <property type="taxonomic scope" value="Bacteria"/>
</dbReference>
<name>B0S2P7_FINM2</name>
<evidence type="ECO:0000313" key="12">
    <source>
        <dbReference type="Proteomes" id="UP000001319"/>
    </source>
</evidence>
<evidence type="ECO:0000256" key="3">
    <source>
        <dbReference type="ARBA" id="ARBA00019010"/>
    </source>
</evidence>
<dbReference type="HOGENOM" id="CLU_087829_3_0_9"/>
<dbReference type="AlphaFoldDB" id="B0S2P7"/>
<keyword evidence="7" id="KW-0547">Nucleotide-binding</keyword>
<accession>B0S2P7</accession>
<dbReference type="NCBIfam" id="TIGR00150">
    <property type="entry name" value="T6A_YjeE"/>
    <property type="match status" value="1"/>
</dbReference>
<dbReference type="Gene3D" id="3.40.50.300">
    <property type="entry name" value="P-loop containing nucleotide triphosphate hydrolases"/>
    <property type="match status" value="1"/>
</dbReference>
<dbReference type="Pfam" id="PF02367">
    <property type="entry name" value="TsaE"/>
    <property type="match status" value="1"/>
</dbReference>
<dbReference type="InterPro" id="IPR003442">
    <property type="entry name" value="T6A_TsaE"/>
</dbReference>
<keyword evidence="6" id="KW-0479">Metal-binding</keyword>
<dbReference type="STRING" id="334413.FMG_1219"/>
<evidence type="ECO:0000256" key="8">
    <source>
        <dbReference type="ARBA" id="ARBA00022840"/>
    </source>
</evidence>
<gene>
    <name evidence="11" type="ordered locus">FMG_1219</name>
</gene>
<dbReference type="PANTHER" id="PTHR33540:SF2">
    <property type="entry name" value="TRNA THREONYLCARBAMOYLADENOSINE BIOSYNTHESIS PROTEIN TSAE"/>
    <property type="match status" value="1"/>
</dbReference>
<dbReference type="Proteomes" id="UP000001319">
    <property type="component" value="Chromosome"/>
</dbReference>
<dbReference type="GO" id="GO:0005524">
    <property type="term" value="F:ATP binding"/>
    <property type="evidence" value="ECO:0007669"/>
    <property type="project" value="UniProtKB-KW"/>
</dbReference>
<keyword evidence="8" id="KW-0067">ATP-binding</keyword>
<keyword evidence="5" id="KW-0819">tRNA processing</keyword>
<protein>
    <recommendedName>
        <fullName evidence="3">tRNA threonylcarbamoyladenosine biosynthesis protein TsaE</fullName>
    </recommendedName>
    <alternativeName>
        <fullName evidence="10">t(6)A37 threonylcarbamoyladenosine biosynthesis protein TsaE</fullName>
    </alternativeName>
</protein>
<comment type="similarity">
    <text evidence="2">Belongs to the TsaE family.</text>
</comment>
<evidence type="ECO:0000256" key="6">
    <source>
        <dbReference type="ARBA" id="ARBA00022723"/>
    </source>
</evidence>
<dbReference type="KEGG" id="fma:FMG_1219"/>
<dbReference type="PANTHER" id="PTHR33540">
    <property type="entry name" value="TRNA THREONYLCARBAMOYLADENOSINE BIOSYNTHESIS PROTEIN TSAE"/>
    <property type="match status" value="1"/>
</dbReference>
<evidence type="ECO:0000313" key="11">
    <source>
        <dbReference type="EMBL" id="BAG08637.1"/>
    </source>
</evidence>
<dbReference type="GO" id="GO:0005737">
    <property type="term" value="C:cytoplasm"/>
    <property type="evidence" value="ECO:0007669"/>
    <property type="project" value="UniProtKB-SubCell"/>
</dbReference>
<dbReference type="GO" id="GO:0002949">
    <property type="term" value="P:tRNA threonylcarbamoyladenosine modification"/>
    <property type="evidence" value="ECO:0007669"/>
    <property type="project" value="InterPro"/>
</dbReference>
<organism evidence="11 12">
    <name type="scientific">Finegoldia magna (strain ATCC 29328 / DSM 20472 / WAL 2508)</name>
    <name type="common">Peptostreptococcus magnus</name>
    <dbReference type="NCBI Taxonomy" id="334413"/>
    <lineage>
        <taxon>Bacteria</taxon>
        <taxon>Bacillati</taxon>
        <taxon>Bacillota</taxon>
        <taxon>Tissierellia</taxon>
        <taxon>Tissierellales</taxon>
        <taxon>Peptoniphilaceae</taxon>
        <taxon>Finegoldia</taxon>
    </lineage>
</organism>
<evidence type="ECO:0000256" key="2">
    <source>
        <dbReference type="ARBA" id="ARBA00007599"/>
    </source>
</evidence>
<dbReference type="SUPFAM" id="SSF52540">
    <property type="entry name" value="P-loop containing nucleoside triphosphate hydrolases"/>
    <property type="match status" value="1"/>
</dbReference>